<dbReference type="AlphaFoldDB" id="D9RYL6"/>
<dbReference type="OrthoDB" id="9771846at2"/>
<dbReference type="STRING" id="555079.Toce_1704"/>
<evidence type="ECO:0000313" key="6">
    <source>
        <dbReference type="EMBL" id="ADL08440.1"/>
    </source>
</evidence>
<evidence type="ECO:0000256" key="2">
    <source>
        <dbReference type="ARBA" id="ARBA00022679"/>
    </source>
</evidence>
<comment type="similarity">
    <text evidence="5">Belongs to the glycosyltransferase 26 family. TagA/TarA subfamily.</text>
</comment>
<keyword evidence="1 5" id="KW-0328">Glycosyltransferase</keyword>
<dbReference type="EC" id="2.4.1.187" evidence="5"/>
<dbReference type="RefSeq" id="WP_013276462.1">
    <property type="nucleotide sequence ID" value="NC_014377.1"/>
</dbReference>
<keyword evidence="3 5" id="KW-0777">Teichoic acid biosynthesis</keyword>
<dbReference type="InterPro" id="IPR004629">
    <property type="entry name" value="WecG_TagA_CpsF"/>
</dbReference>
<proteinExistence type="inferred from homology"/>
<dbReference type="CDD" id="cd06533">
    <property type="entry name" value="Glyco_transf_WecG_TagA"/>
    <property type="match status" value="1"/>
</dbReference>
<evidence type="ECO:0000313" key="7">
    <source>
        <dbReference type="Proteomes" id="UP000000272"/>
    </source>
</evidence>
<dbReference type="KEGG" id="toc:Toce_1704"/>
<comment type="pathway">
    <text evidence="5">Cell wall biogenesis; teichoic acid biosynthesis.</text>
</comment>
<dbReference type="Pfam" id="PF03808">
    <property type="entry name" value="Glyco_tran_WecG"/>
    <property type="match status" value="1"/>
</dbReference>
<evidence type="ECO:0000256" key="4">
    <source>
        <dbReference type="ARBA" id="ARBA00023316"/>
    </source>
</evidence>
<dbReference type="PANTHER" id="PTHR34136:SF1">
    <property type="entry name" value="UDP-N-ACETYL-D-MANNOSAMINURONIC ACID TRANSFERASE"/>
    <property type="match status" value="1"/>
</dbReference>
<organism evidence="6 7">
    <name type="scientific">Thermosediminibacter oceani (strain ATCC BAA-1034 / DSM 16646 / JW/IW-1228P)</name>
    <dbReference type="NCBI Taxonomy" id="555079"/>
    <lineage>
        <taxon>Bacteria</taxon>
        <taxon>Bacillati</taxon>
        <taxon>Bacillota</taxon>
        <taxon>Clostridia</taxon>
        <taxon>Thermosediminibacterales</taxon>
        <taxon>Thermosediminibacteraceae</taxon>
        <taxon>Thermosediminibacter</taxon>
    </lineage>
</organism>
<accession>D9RYL6</accession>
<dbReference type="Proteomes" id="UP000000272">
    <property type="component" value="Chromosome"/>
</dbReference>
<evidence type="ECO:0000256" key="3">
    <source>
        <dbReference type="ARBA" id="ARBA00022944"/>
    </source>
</evidence>
<comment type="catalytic activity">
    <reaction evidence="5">
        <text>UDP-N-acetyl-alpha-D-mannosamine + N-acetyl-alpha-D-glucosaminyl-di-trans,octa-cis-undecaprenyl diphosphate = N-acetyl-beta-D-mannosaminyl-(1-&gt;4)-N-acetyl-alpha-D-glucosaminyl di-trans,octa-cis-undecaprenyl diphosphate + UDP + H(+)</text>
        <dbReference type="Rhea" id="RHEA:16053"/>
        <dbReference type="ChEBI" id="CHEBI:15378"/>
        <dbReference type="ChEBI" id="CHEBI:58223"/>
        <dbReference type="ChEBI" id="CHEBI:62959"/>
        <dbReference type="ChEBI" id="CHEBI:68623"/>
        <dbReference type="ChEBI" id="CHEBI:132210"/>
        <dbReference type="EC" id="2.4.1.187"/>
    </reaction>
</comment>
<reference evidence="6 7" key="1">
    <citation type="journal article" date="2010" name="Stand. Genomic Sci.">
        <title>Complete genome sequence of Thermosediminibacter oceani type strain (JW/IW-1228P).</title>
        <authorList>
            <person name="Pitluck S."/>
            <person name="Yasawong M."/>
            <person name="Munk C."/>
            <person name="Nolan M."/>
            <person name="Lapidus A."/>
            <person name="Lucas S."/>
            <person name="Glavina Del Rio T."/>
            <person name="Tice H."/>
            <person name="Cheng J.F."/>
            <person name="Bruce D."/>
            <person name="Detter C."/>
            <person name="Tapia R."/>
            <person name="Han C."/>
            <person name="Goodwin L."/>
            <person name="Liolios K."/>
            <person name="Ivanova N."/>
            <person name="Mavromatis K."/>
            <person name="Mikhailova N."/>
            <person name="Pati A."/>
            <person name="Chen A."/>
            <person name="Palaniappan K."/>
            <person name="Land M."/>
            <person name="Hauser L."/>
            <person name="Chang Y.J."/>
            <person name="Jeffries C.D."/>
            <person name="Rohde M."/>
            <person name="Spring S."/>
            <person name="Sikorski J."/>
            <person name="Goker M."/>
            <person name="Woyke T."/>
            <person name="Bristow J."/>
            <person name="Eisen J.A."/>
            <person name="Markowitz V."/>
            <person name="Hugenholtz P."/>
            <person name="Kyrpides N.C."/>
            <person name="Klenk H.P."/>
        </authorList>
    </citation>
    <scope>NUCLEOTIDE SEQUENCE [LARGE SCALE GENOMIC DNA]</scope>
    <source>
        <strain evidence="7">ATCC BAA-1034 / DSM 16646 / JW/IW-1228P</strain>
    </source>
</reference>
<keyword evidence="4 5" id="KW-0961">Cell wall biogenesis/degradation</keyword>
<dbReference type="GO" id="GO:0019350">
    <property type="term" value="P:teichoic acid biosynthetic process"/>
    <property type="evidence" value="ECO:0007669"/>
    <property type="project" value="UniProtKB-UniRule"/>
</dbReference>
<dbReference type="eggNOG" id="COG1922">
    <property type="taxonomic scope" value="Bacteria"/>
</dbReference>
<comment type="function">
    <text evidence="5">Catalyzes the conversion of GlcNAc-PP-undecaprenol into ManNAc-GlcNAc-PP-undecaprenol, the first committed lipid intermediate in the de novo synthesis of teichoic acid.</text>
</comment>
<protein>
    <recommendedName>
        <fullName evidence="5">N-acetylglucosaminyldiphosphoundecaprenol N-acetyl-beta-D-mannosaminyltransferase</fullName>
        <ecNumber evidence="5">2.4.1.187</ecNumber>
    </recommendedName>
    <alternativeName>
        <fullName evidence="5">N-acetylmannosaminyltransferase</fullName>
    </alternativeName>
    <alternativeName>
        <fullName evidence="5">UDP-N-acetylmannosamine transferase</fullName>
    </alternativeName>
    <alternativeName>
        <fullName evidence="5">UDP-N-acetylmannosamine:N-acetylglucosaminyl pyrophosphorylundecaprenol N-acetylmannosaminyltransferase</fullName>
    </alternativeName>
</protein>
<dbReference type="EMBL" id="CP002131">
    <property type="protein sequence ID" value="ADL08440.1"/>
    <property type="molecule type" value="Genomic_DNA"/>
</dbReference>
<dbReference type="GO" id="GO:0071555">
    <property type="term" value="P:cell wall organization"/>
    <property type="evidence" value="ECO:0007669"/>
    <property type="project" value="UniProtKB-KW"/>
</dbReference>
<sequence length="246" mass="27362">MQPDINDEIDIMGILLDRVDYYKASQRIMEFLESPGAKIVVTPNAEIIMAAQKNKKLKDAVNSADLSLPDGIGVVLASRLLGRPLEQRTTGFDLMMELLKMAADRKLSIFLLGGKPGVAEDAAKNIKKKFPGIRVAGTHHGYFDESGEEKVVGIINEASPDILFVAMGAPKQEIFMAKNRDKLRCRVAMGVGGSLDVLSGKVRRAPVFMQRAGLEWLYRLITQPSRFRRMSVLPLFLFNVIFRRGK</sequence>
<name>D9RYL6_THEOJ</name>
<gene>
    <name evidence="6" type="ordered locus">Toce_1704</name>
</gene>
<dbReference type="UniPathway" id="UPA00632"/>
<dbReference type="HAMAP" id="MF_02070">
    <property type="entry name" value="TagA_TarA"/>
    <property type="match status" value="1"/>
</dbReference>
<dbReference type="InterPro" id="IPR034714">
    <property type="entry name" value="TagA_TarA"/>
</dbReference>
<dbReference type="NCBIfam" id="TIGR00696">
    <property type="entry name" value="wecG_tagA_cpsF"/>
    <property type="match status" value="1"/>
</dbReference>
<evidence type="ECO:0000256" key="1">
    <source>
        <dbReference type="ARBA" id="ARBA00022676"/>
    </source>
</evidence>
<dbReference type="HOGENOM" id="CLU_063203_3_1_9"/>
<dbReference type="CAZy" id="GT26">
    <property type="family name" value="Glycosyltransferase Family 26"/>
</dbReference>
<dbReference type="PANTHER" id="PTHR34136">
    <property type="match status" value="1"/>
</dbReference>
<evidence type="ECO:0000256" key="5">
    <source>
        <dbReference type="HAMAP-Rule" id="MF_02070"/>
    </source>
</evidence>
<keyword evidence="2 5" id="KW-0808">Transferase</keyword>
<dbReference type="GO" id="GO:0047244">
    <property type="term" value="F:N-acetylglucosaminyldiphosphoundecaprenol N-acetyl-beta-D-mannosaminyltransferase activity"/>
    <property type="evidence" value="ECO:0007669"/>
    <property type="project" value="UniProtKB-UniRule"/>
</dbReference>
<keyword evidence="7" id="KW-1185">Reference proteome</keyword>